<dbReference type="EMBL" id="QGMH01000148">
    <property type="protein sequence ID" value="TVY24060.1"/>
    <property type="molecule type" value="Genomic_DNA"/>
</dbReference>
<evidence type="ECO:0008006" key="4">
    <source>
        <dbReference type="Google" id="ProtNLM"/>
    </source>
</evidence>
<dbReference type="InterPro" id="IPR007396">
    <property type="entry name" value="TR_PAI2-type"/>
</dbReference>
<name>A0A8H8QYG2_9HELO</name>
<dbReference type="Pfam" id="PF04299">
    <property type="entry name" value="FMN_bind_2"/>
    <property type="match status" value="1"/>
</dbReference>
<keyword evidence="3" id="KW-1185">Reference proteome</keyword>
<dbReference type="InterPro" id="IPR012349">
    <property type="entry name" value="Split_barrel_FMN-bd"/>
</dbReference>
<dbReference type="OrthoDB" id="2101473at2759"/>
<dbReference type="SUPFAM" id="SSF50475">
    <property type="entry name" value="FMN-binding split barrel"/>
    <property type="match status" value="1"/>
</dbReference>
<organism evidence="2 3">
    <name type="scientific">Lachnellula hyalina</name>
    <dbReference type="NCBI Taxonomy" id="1316788"/>
    <lineage>
        <taxon>Eukaryota</taxon>
        <taxon>Fungi</taxon>
        <taxon>Dikarya</taxon>
        <taxon>Ascomycota</taxon>
        <taxon>Pezizomycotina</taxon>
        <taxon>Leotiomycetes</taxon>
        <taxon>Helotiales</taxon>
        <taxon>Lachnaceae</taxon>
        <taxon>Lachnellula</taxon>
    </lineage>
</organism>
<evidence type="ECO:0000313" key="2">
    <source>
        <dbReference type="EMBL" id="TVY24060.1"/>
    </source>
</evidence>
<dbReference type="PANTHER" id="PTHR35802:SF1">
    <property type="entry name" value="PROTEASE SYNTHASE AND SPORULATION PROTEIN PAI 2"/>
    <property type="match status" value="1"/>
</dbReference>
<dbReference type="RefSeq" id="XP_031002848.1">
    <property type="nucleotide sequence ID" value="XM_031152026.1"/>
</dbReference>
<dbReference type="GeneID" id="41987292"/>
<proteinExistence type="predicted"/>
<feature type="region of interest" description="Disordered" evidence="1">
    <location>
        <begin position="231"/>
        <end position="251"/>
    </location>
</feature>
<comment type="caution">
    <text evidence="2">The sequence shown here is derived from an EMBL/GenBank/DDBJ whole genome shotgun (WGS) entry which is preliminary data.</text>
</comment>
<evidence type="ECO:0000313" key="3">
    <source>
        <dbReference type="Proteomes" id="UP000431533"/>
    </source>
</evidence>
<dbReference type="PANTHER" id="PTHR35802">
    <property type="entry name" value="PROTEASE SYNTHASE AND SPORULATION PROTEIN PAI 2"/>
    <property type="match status" value="1"/>
</dbReference>
<dbReference type="Gene3D" id="2.30.110.10">
    <property type="entry name" value="Electron Transport, Fmn-binding Protein, Chain A"/>
    <property type="match status" value="1"/>
</dbReference>
<dbReference type="AlphaFoldDB" id="A0A8H8QYG2"/>
<evidence type="ECO:0000256" key="1">
    <source>
        <dbReference type="SAM" id="MobiDB-lite"/>
    </source>
</evidence>
<dbReference type="Proteomes" id="UP000431533">
    <property type="component" value="Unassembled WGS sequence"/>
</dbReference>
<accession>A0A8H8QYG2</accession>
<gene>
    <name evidence="2" type="ORF">LHYA1_G007094</name>
</gene>
<reference evidence="2 3" key="1">
    <citation type="submission" date="2018-05" db="EMBL/GenBank/DDBJ databases">
        <title>Genome sequencing and assembly of the regulated plant pathogen Lachnellula willkommii and related sister species for the development of diagnostic species identification markers.</title>
        <authorList>
            <person name="Giroux E."/>
            <person name="Bilodeau G."/>
        </authorList>
    </citation>
    <scope>NUCLEOTIDE SEQUENCE [LARGE SCALE GENOMIC DNA]</scope>
    <source>
        <strain evidence="2 3">CBS 185.66</strain>
    </source>
</reference>
<sequence length="275" mass="30337">MYLRTAHAEFHLPTLYRFIQTHPLGILTTAIKSPIYPLIQSSHIPWVLDIPPPPADNANPQVADKSTPIGTLRGHVARANPQAKAMIESLTSGSGPEQIKRTVLEEEVLVLFNHPVHSYVTPKFYTETKPSTGKVVSTWNYAAVQVYGKATIFHSSDSDDLSEFLNKQLDDLAKIGEEDIMGYTGEEGKKAPWKVSEAPESYSSLLKKAIIGVEIEVLRMEGKFKMSQELRDGDREGTVGGFRALGTEEGEKMAEMIEERDEVKRGSEGNLPGGS</sequence>
<protein>
    <recommendedName>
        <fullName evidence="4">Transcriptional regulator</fullName>
    </recommendedName>
</protein>